<dbReference type="RefSeq" id="WP_106691289.1">
    <property type="nucleotide sequence ID" value="NZ_PXNQ02000005.1"/>
</dbReference>
<dbReference type="Proteomes" id="UP000238137">
    <property type="component" value="Unassembled WGS sequence"/>
</dbReference>
<dbReference type="Pfam" id="PF13704">
    <property type="entry name" value="Glyco_tranf_2_4"/>
    <property type="match status" value="1"/>
</dbReference>
<dbReference type="AlphaFoldDB" id="A0A422QXW7"/>
<dbReference type="OrthoDB" id="3010234at2"/>
<reference evidence="1" key="1">
    <citation type="submission" date="2018-05" db="EMBL/GenBank/DDBJ databases">
        <title>Reclassification of Methylarcula marina and Methylarcula terricola as Paracoccus methylarcula sp.nov., comb.nov. and Paracoccus terricola comb.nov.</title>
        <authorList>
            <person name="Shmareva M.N."/>
            <person name="Doronina N.V."/>
            <person name="Vasilenko O.V."/>
            <person name="Tarlachkov S.V."/>
            <person name="Trotsenko Y.A."/>
        </authorList>
    </citation>
    <scope>NUCLEOTIDE SEQUENCE [LARGE SCALE GENOMIC DNA]</scope>
    <source>
        <strain evidence="1">VKM B-2159</strain>
    </source>
</reference>
<sequence length="373" mass="42340">MSTESGQTTGRLHRAWIAYRLRWKRRELLWRAIRTGRRLSPLSDRTASIGKGDILLFASIRNEAARLPEFLAHYRRLGVQHFLIVDNDSNDGSTEFLLRQSDLSLWRSRDSYRTTRFGMDWVGALLLRHGHDHWCVTVDADELLVYPDWDRRNLSDLTSRLDGRGQRGMGALMLDLYPRAPLGQADALADAPLTERLPWFDAGPYRCTIAQPKGNRIVRGGVRERVFFSSEPDRAPTLNKLPLIRWHWRYVYVNSTHSLLPAGLNDLYDGPGDSRLSGVLLHSKFLPEIVEKSVEELQRRQHFTDPDSFVDYHRAIADAPILWHGGSLRYQGWKQMVELGLMGTGESPPAPAIPGDVEAGLPLAAVEGMAENE</sequence>
<proteinExistence type="predicted"/>
<dbReference type="GO" id="GO:0016740">
    <property type="term" value="F:transferase activity"/>
    <property type="evidence" value="ECO:0007669"/>
    <property type="project" value="UniProtKB-KW"/>
</dbReference>
<organism evidence="1 2">
    <name type="scientific">Paracoccus methylarcula</name>
    <dbReference type="NCBI Taxonomy" id="72022"/>
    <lineage>
        <taxon>Bacteria</taxon>
        <taxon>Pseudomonadati</taxon>
        <taxon>Pseudomonadota</taxon>
        <taxon>Alphaproteobacteria</taxon>
        <taxon>Rhodobacterales</taxon>
        <taxon>Paracoccaceae</taxon>
        <taxon>Paracoccus</taxon>
    </lineage>
</organism>
<name>A0A422QXW7_9RHOB</name>
<keyword evidence="2" id="KW-1185">Reference proteome</keyword>
<evidence type="ECO:0000313" key="1">
    <source>
        <dbReference type="EMBL" id="RNF34763.1"/>
    </source>
</evidence>
<gene>
    <name evidence="1" type="ORF">A7A09_010190</name>
</gene>
<dbReference type="EMBL" id="PXNQ02000005">
    <property type="protein sequence ID" value="RNF34763.1"/>
    <property type="molecule type" value="Genomic_DNA"/>
</dbReference>
<comment type="caution">
    <text evidence="1">The sequence shown here is derived from an EMBL/GenBank/DDBJ whole genome shotgun (WGS) entry which is preliminary data.</text>
</comment>
<accession>A0A422QXW7</accession>
<protein>
    <submittedName>
        <fullName evidence="1">Glycosyltransferase family 2 protein</fullName>
    </submittedName>
</protein>
<evidence type="ECO:0000313" key="2">
    <source>
        <dbReference type="Proteomes" id="UP000238137"/>
    </source>
</evidence>